<dbReference type="SUPFAM" id="SSF88713">
    <property type="entry name" value="Glycoside hydrolase/deacetylase"/>
    <property type="match status" value="1"/>
</dbReference>
<evidence type="ECO:0000313" key="3">
    <source>
        <dbReference type="Proteomes" id="UP000463951"/>
    </source>
</evidence>
<protein>
    <recommendedName>
        <fullName evidence="1">NodB homology domain-containing protein</fullName>
    </recommendedName>
</protein>
<accession>A0A499V113</accession>
<evidence type="ECO:0000313" key="2">
    <source>
        <dbReference type="EMBL" id="BBJ39877.1"/>
    </source>
</evidence>
<feature type="domain" description="NodB homology" evidence="1">
    <location>
        <begin position="40"/>
        <end position="113"/>
    </location>
</feature>
<dbReference type="PANTHER" id="PTHR47561">
    <property type="entry name" value="POLYSACCHARIDE DEACETYLASE FAMILY PROTEIN (AFU_ORTHOLOGUE AFUA_6G05030)"/>
    <property type="match status" value="1"/>
</dbReference>
<proteinExistence type="predicted"/>
<dbReference type="PROSITE" id="PS51677">
    <property type="entry name" value="NODB"/>
    <property type="match status" value="1"/>
</dbReference>
<organism evidence="2 3">
    <name type="scientific">Streptomyces antimycoticus</name>
    <dbReference type="NCBI Taxonomy" id="68175"/>
    <lineage>
        <taxon>Bacteria</taxon>
        <taxon>Bacillati</taxon>
        <taxon>Actinomycetota</taxon>
        <taxon>Actinomycetes</taxon>
        <taxon>Kitasatosporales</taxon>
        <taxon>Streptomycetaceae</taxon>
        <taxon>Streptomyces</taxon>
        <taxon>Streptomyces violaceusniger group</taxon>
    </lineage>
</organism>
<gene>
    <name evidence="2" type="ORF">SSPO_025950</name>
</gene>
<dbReference type="EMBL" id="AP019620">
    <property type="protein sequence ID" value="BBJ39877.1"/>
    <property type="molecule type" value="Genomic_DNA"/>
</dbReference>
<dbReference type="Proteomes" id="UP000463951">
    <property type="component" value="Chromosome"/>
</dbReference>
<dbReference type="GO" id="GO:0016810">
    <property type="term" value="F:hydrolase activity, acting on carbon-nitrogen (but not peptide) bonds"/>
    <property type="evidence" value="ECO:0007669"/>
    <property type="project" value="InterPro"/>
</dbReference>
<reference evidence="2 3" key="1">
    <citation type="journal article" date="2020" name="Int. J. Syst. Evol. Microbiol.">
        <title>Reclassification of Streptomyces castelarensis and Streptomyces sporoclivatus as later heterotypic synonyms of Streptomyces antimycoticus.</title>
        <authorList>
            <person name="Komaki H."/>
            <person name="Tamura T."/>
        </authorList>
    </citation>
    <scope>NUCLEOTIDE SEQUENCE [LARGE SCALE GENOMIC DNA]</scope>
    <source>
        <strain evidence="2 3">NBRC 100767</strain>
    </source>
</reference>
<name>A0A499V113_9ACTN</name>
<sequence>MHREPPPVWPDEARCAVMLSFDVDGPTLWLDDRSTGRCDDARAFSIGAYGPWRGTPRLLDLLEDRGLPATFFVLPATWFVPEHTALRHPDAVRRIAAAGHEIAAAAPPVPGET</sequence>
<dbReference type="PANTHER" id="PTHR47561:SF1">
    <property type="entry name" value="POLYSACCHARIDE DEACETYLASE FAMILY PROTEIN (AFU_ORTHOLOGUE AFUA_6G05030)"/>
    <property type="match status" value="1"/>
</dbReference>
<dbReference type="GO" id="GO:0005975">
    <property type="term" value="P:carbohydrate metabolic process"/>
    <property type="evidence" value="ECO:0007669"/>
    <property type="project" value="InterPro"/>
</dbReference>
<dbReference type="AlphaFoldDB" id="A0A499V113"/>
<evidence type="ECO:0000259" key="1">
    <source>
        <dbReference type="PROSITE" id="PS51677"/>
    </source>
</evidence>
<dbReference type="InterPro" id="IPR011330">
    <property type="entry name" value="Glyco_hydro/deAcase_b/a-brl"/>
</dbReference>
<dbReference type="Pfam" id="PF01522">
    <property type="entry name" value="Polysacc_deac_1"/>
    <property type="match status" value="1"/>
</dbReference>
<dbReference type="InterPro" id="IPR002509">
    <property type="entry name" value="NODB_dom"/>
</dbReference>
<dbReference type="Gene3D" id="3.20.20.370">
    <property type="entry name" value="Glycoside hydrolase/deacetylase"/>
    <property type="match status" value="1"/>
</dbReference>